<dbReference type="EMBL" id="BLXT01002015">
    <property type="protein sequence ID" value="GFN90324.1"/>
    <property type="molecule type" value="Genomic_DNA"/>
</dbReference>
<evidence type="ECO:0000313" key="1">
    <source>
        <dbReference type="EMBL" id="GFN90324.1"/>
    </source>
</evidence>
<reference evidence="1 2" key="1">
    <citation type="journal article" date="2021" name="Elife">
        <title>Chloroplast acquisition without the gene transfer in kleptoplastic sea slugs, Plakobranchus ocellatus.</title>
        <authorList>
            <person name="Maeda T."/>
            <person name="Takahashi S."/>
            <person name="Yoshida T."/>
            <person name="Shimamura S."/>
            <person name="Takaki Y."/>
            <person name="Nagai Y."/>
            <person name="Toyoda A."/>
            <person name="Suzuki Y."/>
            <person name="Arimoto A."/>
            <person name="Ishii H."/>
            <person name="Satoh N."/>
            <person name="Nishiyama T."/>
            <person name="Hasebe M."/>
            <person name="Maruyama T."/>
            <person name="Minagawa J."/>
            <person name="Obokata J."/>
            <person name="Shigenobu S."/>
        </authorList>
    </citation>
    <scope>NUCLEOTIDE SEQUENCE [LARGE SCALE GENOMIC DNA]</scope>
</reference>
<keyword evidence="2" id="KW-1185">Reference proteome</keyword>
<name>A0AAV3Z6Y9_9GAST</name>
<dbReference type="Proteomes" id="UP000735302">
    <property type="component" value="Unassembled WGS sequence"/>
</dbReference>
<protein>
    <submittedName>
        <fullName evidence="1">Uncharacterized protein</fullName>
    </submittedName>
</protein>
<proteinExistence type="predicted"/>
<accession>A0AAV3Z6Y9</accession>
<evidence type="ECO:0000313" key="2">
    <source>
        <dbReference type="Proteomes" id="UP000735302"/>
    </source>
</evidence>
<gene>
    <name evidence="1" type="ORF">PoB_001683000</name>
</gene>
<sequence>MRDTLGQPGMGRRSNTGANPISCIAQLEKQSCQPSLAMCVSTLPTNSPLESKLPAAQSKLNNASRQRVVHPWSVPAMVNHRHVGLPKLGQIRSDLTWLLQAATASDVQADSSRRN</sequence>
<comment type="caution">
    <text evidence="1">The sequence shown here is derived from an EMBL/GenBank/DDBJ whole genome shotgun (WGS) entry which is preliminary data.</text>
</comment>
<organism evidence="1 2">
    <name type="scientific">Plakobranchus ocellatus</name>
    <dbReference type="NCBI Taxonomy" id="259542"/>
    <lineage>
        <taxon>Eukaryota</taxon>
        <taxon>Metazoa</taxon>
        <taxon>Spiralia</taxon>
        <taxon>Lophotrochozoa</taxon>
        <taxon>Mollusca</taxon>
        <taxon>Gastropoda</taxon>
        <taxon>Heterobranchia</taxon>
        <taxon>Euthyneura</taxon>
        <taxon>Panpulmonata</taxon>
        <taxon>Sacoglossa</taxon>
        <taxon>Placobranchoidea</taxon>
        <taxon>Plakobranchidae</taxon>
        <taxon>Plakobranchus</taxon>
    </lineage>
</organism>
<dbReference type="AlphaFoldDB" id="A0AAV3Z6Y9"/>